<comment type="caution">
    <text evidence="1">The sequence shown here is derived from an EMBL/GenBank/DDBJ whole genome shotgun (WGS) entry which is preliminary data.</text>
</comment>
<evidence type="ECO:0000313" key="1">
    <source>
        <dbReference type="EMBL" id="KAK0641301.1"/>
    </source>
</evidence>
<sequence length="205" mass="23243">MTRWRVPTGLVRAQPLNRMRAVRPSLDVSCLAAWVGGLRRYWRDRIDCRWPCIEVWWGHRYFPCFLTPRPRPSNFCAVGRFLPRSWPLVARSLLGESSTYQRQNGAAGCSSWKHEHGQKAEGLVGHPLPPNSRAPGTDIHRELLRSGLKMLGAEARPGASLSRVHIQDFPVRSRPGDPSIKVIIIPDIGHRVGPWSPRLRWSAPL</sequence>
<reference evidence="1" key="1">
    <citation type="submission" date="2023-06" db="EMBL/GenBank/DDBJ databases">
        <title>Genome-scale phylogeny and comparative genomics of the fungal order Sordariales.</title>
        <authorList>
            <consortium name="Lawrence Berkeley National Laboratory"/>
            <person name="Hensen N."/>
            <person name="Bonometti L."/>
            <person name="Westerberg I."/>
            <person name="Brannstrom I.O."/>
            <person name="Guillou S."/>
            <person name="Cros-Aarteil S."/>
            <person name="Calhoun S."/>
            <person name="Haridas S."/>
            <person name="Kuo A."/>
            <person name="Mondo S."/>
            <person name="Pangilinan J."/>
            <person name="Riley R."/>
            <person name="Labutti K."/>
            <person name="Andreopoulos B."/>
            <person name="Lipzen A."/>
            <person name="Chen C."/>
            <person name="Yanf M."/>
            <person name="Daum C."/>
            <person name="Ng V."/>
            <person name="Clum A."/>
            <person name="Steindorff A."/>
            <person name="Ohm R."/>
            <person name="Martin F."/>
            <person name="Silar P."/>
            <person name="Natvig D."/>
            <person name="Lalanne C."/>
            <person name="Gautier V."/>
            <person name="Ament-Velasquez S.L."/>
            <person name="Kruys A."/>
            <person name="Hutchinson M.I."/>
            <person name="Powell A.J."/>
            <person name="Barry K."/>
            <person name="Miller A.N."/>
            <person name="Grigoriev I.V."/>
            <person name="Debuchy R."/>
            <person name="Gladieux P."/>
            <person name="Thoren M.H."/>
            <person name="Johannesson H."/>
        </authorList>
    </citation>
    <scope>NUCLEOTIDE SEQUENCE</scope>
    <source>
        <strain evidence="1">SMH2532-1</strain>
    </source>
</reference>
<protein>
    <submittedName>
        <fullName evidence="1">Uncharacterized protein</fullName>
    </submittedName>
</protein>
<name>A0AA40CJL7_9PEZI</name>
<dbReference type="EMBL" id="JAULSV010000006">
    <property type="protein sequence ID" value="KAK0641301.1"/>
    <property type="molecule type" value="Genomic_DNA"/>
</dbReference>
<evidence type="ECO:0000313" key="2">
    <source>
        <dbReference type="Proteomes" id="UP001174936"/>
    </source>
</evidence>
<proteinExistence type="predicted"/>
<keyword evidence="2" id="KW-1185">Reference proteome</keyword>
<organism evidence="1 2">
    <name type="scientific">Cercophora newfieldiana</name>
    <dbReference type="NCBI Taxonomy" id="92897"/>
    <lineage>
        <taxon>Eukaryota</taxon>
        <taxon>Fungi</taxon>
        <taxon>Dikarya</taxon>
        <taxon>Ascomycota</taxon>
        <taxon>Pezizomycotina</taxon>
        <taxon>Sordariomycetes</taxon>
        <taxon>Sordariomycetidae</taxon>
        <taxon>Sordariales</taxon>
        <taxon>Lasiosphaeriaceae</taxon>
        <taxon>Cercophora</taxon>
    </lineage>
</organism>
<dbReference type="AlphaFoldDB" id="A0AA40CJL7"/>
<gene>
    <name evidence="1" type="ORF">B0T16DRAFT_213329</name>
</gene>
<accession>A0AA40CJL7</accession>
<dbReference type="Proteomes" id="UP001174936">
    <property type="component" value="Unassembled WGS sequence"/>
</dbReference>